<gene>
    <name evidence="1" type="ORF">MYP_4767</name>
</gene>
<evidence type="ECO:0000313" key="2">
    <source>
        <dbReference type="Proteomes" id="UP000030185"/>
    </source>
</evidence>
<organism evidence="1 2">
    <name type="scientific">Sporocytophaga myxococcoides</name>
    <dbReference type="NCBI Taxonomy" id="153721"/>
    <lineage>
        <taxon>Bacteria</taxon>
        <taxon>Pseudomonadati</taxon>
        <taxon>Bacteroidota</taxon>
        <taxon>Cytophagia</taxon>
        <taxon>Cytophagales</taxon>
        <taxon>Cytophagaceae</taxon>
        <taxon>Sporocytophaga</taxon>
    </lineage>
</organism>
<keyword evidence="2" id="KW-1185">Reference proteome</keyword>
<dbReference type="Proteomes" id="UP000030185">
    <property type="component" value="Unassembled WGS sequence"/>
</dbReference>
<dbReference type="AlphaFoldDB" id="A0A098LMD2"/>
<proteinExistence type="predicted"/>
<dbReference type="EMBL" id="BBLT01000014">
    <property type="protein sequence ID" value="GAL87537.1"/>
    <property type="molecule type" value="Genomic_DNA"/>
</dbReference>
<sequence>MPEKTIMPLNGRTITSYDPKICSCCKTKTMVVIEIFDRRGPPFFFNINKTEVNI</sequence>
<protein>
    <submittedName>
        <fullName evidence="1">Uncharacterized protein</fullName>
    </submittedName>
</protein>
<accession>A0A098LMD2</accession>
<reference evidence="1 2" key="1">
    <citation type="submission" date="2014-09" db="EMBL/GenBank/DDBJ databases">
        <title>Sporocytophaga myxococcoides PG-01 genome sequencing.</title>
        <authorList>
            <person name="Liu L."/>
            <person name="Gao P.J."/>
            <person name="Chen G.J."/>
            <person name="Wang L.S."/>
        </authorList>
    </citation>
    <scope>NUCLEOTIDE SEQUENCE [LARGE SCALE GENOMIC DNA]</scope>
    <source>
        <strain evidence="1 2">PG-01</strain>
    </source>
</reference>
<evidence type="ECO:0000313" key="1">
    <source>
        <dbReference type="EMBL" id="GAL87537.1"/>
    </source>
</evidence>
<name>A0A098LMD2_9BACT</name>
<comment type="caution">
    <text evidence="1">The sequence shown here is derived from an EMBL/GenBank/DDBJ whole genome shotgun (WGS) entry which is preliminary data.</text>
</comment>